<evidence type="ECO:0000256" key="10">
    <source>
        <dbReference type="RuleBase" id="RU365082"/>
    </source>
</evidence>
<evidence type="ECO:0000256" key="3">
    <source>
        <dbReference type="ARBA" id="ARBA00019619"/>
    </source>
</evidence>
<dbReference type="OMA" id="FRASIME"/>
<keyword evidence="7 10" id="KW-0539">Nucleus</keyword>
<protein>
    <recommendedName>
        <fullName evidence="3 10">Mediator of RNA polymerase II transcription subunit 14</fullName>
    </recommendedName>
    <alternativeName>
        <fullName evidence="9 10">Mediator complex subunit 14</fullName>
    </alternativeName>
</protein>
<evidence type="ECO:0000256" key="4">
    <source>
        <dbReference type="ARBA" id="ARBA00023015"/>
    </source>
</evidence>
<gene>
    <name evidence="13" type="ORF">PV10_07891</name>
</gene>
<dbReference type="Pfam" id="PF26204">
    <property type="entry name" value="Med14_fung"/>
    <property type="match status" value="1"/>
</dbReference>
<dbReference type="HOGENOM" id="CLU_003573_1_1_1"/>
<feature type="compositionally biased region" description="Polar residues" evidence="11">
    <location>
        <begin position="19"/>
        <end position="33"/>
    </location>
</feature>
<dbReference type="InterPro" id="IPR013947">
    <property type="entry name" value="Mediator_Med14"/>
</dbReference>
<dbReference type="GeneID" id="27325736"/>
<feature type="domain" description="Mediator complex subunit MED14 N-terminal" evidence="12">
    <location>
        <begin position="94"/>
        <end position="301"/>
    </location>
</feature>
<evidence type="ECO:0000256" key="8">
    <source>
        <dbReference type="ARBA" id="ARBA00025687"/>
    </source>
</evidence>
<accession>A0A0D1WNK4</accession>
<keyword evidence="4 10" id="KW-0805">Transcription regulation</keyword>
<feature type="compositionally biased region" description="Polar residues" evidence="11">
    <location>
        <begin position="1125"/>
        <end position="1164"/>
    </location>
</feature>
<dbReference type="GO" id="GO:0003712">
    <property type="term" value="F:transcription coregulator activity"/>
    <property type="evidence" value="ECO:0007669"/>
    <property type="project" value="UniProtKB-UniRule"/>
</dbReference>
<feature type="region of interest" description="Disordered" evidence="11">
    <location>
        <begin position="1"/>
        <end position="74"/>
    </location>
</feature>
<proteinExistence type="inferred from homology"/>
<dbReference type="PANTHER" id="PTHR12809">
    <property type="entry name" value="MEDIATOR COMPLEX SUBUNIT"/>
    <property type="match status" value="1"/>
</dbReference>
<evidence type="ECO:0000256" key="9">
    <source>
        <dbReference type="ARBA" id="ARBA00032007"/>
    </source>
</evidence>
<comment type="similarity">
    <text evidence="2 10">Belongs to the Mediator complex subunit 14 family.</text>
</comment>
<feature type="compositionally biased region" description="Polar residues" evidence="11">
    <location>
        <begin position="1059"/>
        <end position="1075"/>
    </location>
</feature>
<name>A0A0D1WNK4_EXOME</name>
<keyword evidence="14" id="KW-1185">Reference proteome</keyword>
<dbReference type="OrthoDB" id="205099at2759"/>
<dbReference type="AlphaFoldDB" id="A0A0D1WNK4"/>
<feature type="compositionally biased region" description="Polar residues" evidence="11">
    <location>
        <begin position="1094"/>
        <end position="1104"/>
    </location>
</feature>
<dbReference type="InterPro" id="IPR055122">
    <property type="entry name" value="Med14_N"/>
</dbReference>
<dbReference type="PANTHER" id="PTHR12809:SF2">
    <property type="entry name" value="MEDIATOR OF RNA POLYMERASE II TRANSCRIPTION SUBUNIT 14"/>
    <property type="match status" value="1"/>
</dbReference>
<dbReference type="GO" id="GO:0016592">
    <property type="term" value="C:mediator complex"/>
    <property type="evidence" value="ECO:0007669"/>
    <property type="project" value="UniProtKB-UniRule"/>
</dbReference>
<evidence type="ECO:0000313" key="14">
    <source>
        <dbReference type="Proteomes" id="UP000054302"/>
    </source>
</evidence>
<dbReference type="VEuPathDB" id="FungiDB:PV10_07891"/>
<feature type="region of interest" description="Disordered" evidence="11">
    <location>
        <begin position="1059"/>
        <end position="1164"/>
    </location>
</feature>
<evidence type="ECO:0000256" key="2">
    <source>
        <dbReference type="ARBA" id="ARBA00007813"/>
    </source>
</evidence>
<keyword evidence="5 10" id="KW-0010">Activator</keyword>
<dbReference type="Pfam" id="PF08638">
    <property type="entry name" value="Med14"/>
    <property type="match status" value="1"/>
</dbReference>
<feature type="compositionally biased region" description="Low complexity" evidence="11">
    <location>
        <begin position="1084"/>
        <end position="1093"/>
    </location>
</feature>
<comment type="function">
    <text evidence="8 10">Component of the Mediator complex, a coactivator involved in the regulated transcription of nearly all RNA polymerase II-dependent genes. Mediator functions as a bridge to convey information from gene-specific regulatory proteins to the basal RNA polymerase II transcription machinery. Mediator is recruited to promoters by direct interactions with regulatory proteins and serves as a scaffold for the assembly of a functional preinitiation complex with RNA polymerase II and the general transcription factors.</text>
</comment>
<evidence type="ECO:0000256" key="5">
    <source>
        <dbReference type="ARBA" id="ARBA00023159"/>
    </source>
</evidence>
<dbReference type="EMBL" id="KN847524">
    <property type="protein sequence ID" value="KIV90605.1"/>
    <property type="molecule type" value="Genomic_DNA"/>
</dbReference>
<evidence type="ECO:0000256" key="7">
    <source>
        <dbReference type="ARBA" id="ARBA00023242"/>
    </source>
</evidence>
<evidence type="ECO:0000256" key="1">
    <source>
        <dbReference type="ARBA" id="ARBA00004123"/>
    </source>
</evidence>
<evidence type="ECO:0000256" key="6">
    <source>
        <dbReference type="ARBA" id="ARBA00023163"/>
    </source>
</evidence>
<dbReference type="GO" id="GO:0006357">
    <property type="term" value="P:regulation of transcription by RNA polymerase II"/>
    <property type="evidence" value="ECO:0007669"/>
    <property type="project" value="InterPro"/>
</dbReference>
<dbReference type="Proteomes" id="UP000054302">
    <property type="component" value="Unassembled WGS sequence"/>
</dbReference>
<feature type="region of interest" description="Disordered" evidence="11">
    <location>
        <begin position="125"/>
        <end position="144"/>
    </location>
</feature>
<dbReference type="GO" id="GO:0070847">
    <property type="term" value="C:core mediator complex"/>
    <property type="evidence" value="ECO:0007669"/>
    <property type="project" value="TreeGrafter"/>
</dbReference>
<evidence type="ECO:0000313" key="13">
    <source>
        <dbReference type="EMBL" id="KIV90605.1"/>
    </source>
</evidence>
<reference evidence="13 14" key="1">
    <citation type="submission" date="2015-01" db="EMBL/GenBank/DDBJ databases">
        <title>The Genome Sequence of Exophiala mesophila CBS40295.</title>
        <authorList>
            <consortium name="The Broad Institute Genomics Platform"/>
            <person name="Cuomo C."/>
            <person name="de Hoog S."/>
            <person name="Gorbushina A."/>
            <person name="Stielow B."/>
            <person name="Teixiera M."/>
            <person name="Abouelleil A."/>
            <person name="Chapman S.B."/>
            <person name="Priest M."/>
            <person name="Young S.K."/>
            <person name="Wortman J."/>
            <person name="Nusbaum C."/>
            <person name="Birren B."/>
        </authorList>
    </citation>
    <scope>NUCLEOTIDE SEQUENCE [LARGE SCALE GENOMIC DNA]</scope>
    <source>
        <strain evidence="13 14">CBS 40295</strain>
    </source>
</reference>
<organism evidence="13 14">
    <name type="scientific">Exophiala mesophila</name>
    <name type="common">Black yeast-like fungus</name>
    <dbReference type="NCBI Taxonomy" id="212818"/>
    <lineage>
        <taxon>Eukaryota</taxon>
        <taxon>Fungi</taxon>
        <taxon>Dikarya</taxon>
        <taxon>Ascomycota</taxon>
        <taxon>Pezizomycotina</taxon>
        <taxon>Eurotiomycetes</taxon>
        <taxon>Chaetothyriomycetidae</taxon>
        <taxon>Chaetothyriales</taxon>
        <taxon>Herpotrichiellaceae</taxon>
        <taxon>Exophiala</taxon>
    </lineage>
</organism>
<sequence>MNGNGERPTVNGDRVLNGLQRTASDTAHSSPSIKNEKSPHPVAAISPGRQQSRPNGDLPRKSENVSVPASEKLSDPLLDAPQDILQLVPRDSYLPVATLINRATQSCWNGLSSLVQQLATIQVPDRTDPDRPLPNGHINNQSDANLQKKERLMRFCYDQRNDFIKLAVLLDWSKNVDHVAKTISINYWLMRQRQAYWDTIAAAAILRQEAAGFQLPNPDLKTAAEILSTGRSAHLPTFGYVPQKPLSNKQILSLLKSLNRKLTVKLALIDNLPPQLKSYHVHDGRVTFTVPDMFELDLSILDDSADSPFRIVDFRLTFSPAPKLSDNLRSEIELCSNSNIDRDGIQGCFLFLHELALSYKLAAYQKQAVELSRTHWAGNLRVEVIRRNLIVQYWTEKPNYKSWIEMGISSGRQPSAMSPVPDLPYLDIKWMRQGKKVHNLALNVTQSTLRFEDILSQVVAQDSTLVIDDIYNSLLLTPLFSNAELCVQQRLSYTDPNECSLTLQLFRSTYLDLRIDPVTGSIVTSPVSEKSERLQFEVNRSQALASDISTKLLNFRASIMESVVLAAVVGTRWEVMRAFKFTQVEIKSLFGGPIVKLDMLRQPQWGPDYFLAITHAHNGDFWRLLRQISHPETHVSTHFSVILSQRIDVNQELTPAYFERLADYTTGFISLRRSADYLAKLTDKYQLPRIPDFGDVFGLPQISFPLDWARPRTATSSSRDASGVSRDRARTAANVINIRFEGVDPSSKEAIFIAKMDTSASTNTLRQLVDPSLDENVLLNPEERSVTIRATSAVSDTAIPTIVTTAIRLETLISTIQQIRHLPGVKLESLSSSGVCVSYYKASDTEELSVRISLGSNGQPPRLEFSPPGDNPHALLASPYSKILAMDDGPTSTKIRDLFTSLMMSYPVVSFLHKLQKRHGAVGETPSTEKDDTLRVHILARTVHQFAVQYFATLPQTAKDIGSDQQPSLIARLEILPHTDRTRKTMWMVRPALEEFQAYARPSFSATALRNKLRQEVLTLTDPPKPWLALDNAAACLTDQPEPLLSAVHDVLSTFVKEANSTPVRPESTSQSSVKQGPGGNASAGGAKAKSQNPANVTTASQGQGRSGGKMQVPGAGPNGVMKPAQQQPLQNQRPNMSQGRPMPNKSTGKANAPNNQDNPITLD</sequence>
<comment type="subunit">
    <text evidence="10">Component of the Mediator complex.</text>
</comment>
<keyword evidence="6 10" id="KW-0804">Transcription</keyword>
<evidence type="ECO:0000259" key="12">
    <source>
        <dbReference type="Pfam" id="PF08638"/>
    </source>
</evidence>
<comment type="subcellular location">
    <subcellularLocation>
        <location evidence="1 10">Nucleus</location>
    </subcellularLocation>
</comment>
<evidence type="ECO:0000256" key="11">
    <source>
        <dbReference type="SAM" id="MobiDB-lite"/>
    </source>
</evidence>
<dbReference type="RefSeq" id="XP_016222179.1">
    <property type="nucleotide sequence ID" value="XM_016372847.1"/>
</dbReference>
<dbReference type="STRING" id="212818.A0A0D1WNK4"/>